<keyword evidence="4" id="KW-1185">Reference proteome</keyword>
<organism evidence="3 4">
    <name type="scientific">Paenibacillus roseus</name>
    <dbReference type="NCBI Taxonomy" id="2798579"/>
    <lineage>
        <taxon>Bacteria</taxon>
        <taxon>Bacillati</taxon>
        <taxon>Bacillota</taxon>
        <taxon>Bacilli</taxon>
        <taxon>Bacillales</taxon>
        <taxon>Paenibacillaceae</taxon>
        <taxon>Paenibacillus</taxon>
    </lineage>
</organism>
<name>A0A934J9I1_9BACL</name>
<feature type="domain" description="LysM" evidence="2">
    <location>
        <begin position="424"/>
        <end position="467"/>
    </location>
</feature>
<feature type="region of interest" description="Disordered" evidence="1">
    <location>
        <begin position="286"/>
        <end position="309"/>
    </location>
</feature>
<dbReference type="InterPro" id="IPR018392">
    <property type="entry name" value="LysM"/>
</dbReference>
<dbReference type="Pfam" id="PF01476">
    <property type="entry name" value="LysM"/>
    <property type="match status" value="1"/>
</dbReference>
<evidence type="ECO:0000313" key="4">
    <source>
        <dbReference type="Proteomes" id="UP000640274"/>
    </source>
</evidence>
<dbReference type="SUPFAM" id="SSF54106">
    <property type="entry name" value="LysM domain"/>
    <property type="match status" value="1"/>
</dbReference>
<dbReference type="SMART" id="SM00257">
    <property type="entry name" value="LysM"/>
    <property type="match status" value="1"/>
</dbReference>
<dbReference type="EMBL" id="JAELUP010000103">
    <property type="protein sequence ID" value="MBJ6362917.1"/>
    <property type="molecule type" value="Genomic_DNA"/>
</dbReference>
<dbReference type="PROSITE" id="PS51782">
    <property type="entry name" value="LYSM"/>
    <property type="match status" value="1"/>
</dbReference>
<comment type="caution">
    <text evidence="3">The sequence shown here is derived from an EMBL/GenBank/DDBJ whole genome shotgun (WGS) entry which is preliminary data.</text>
</comment>
<evidence type="ECO:0000256" key="1">
    <source>
        <dbReference type="SAM" id="MobiDB-lite"/>
    </source>
</evidence>
<proteinExistence type="predicted"/>
<evidence type="ECO:0000313" key="3">
    <source>
        <dbReference type="EMBL" id="MBJ6362917.1"/>
    </source>
</evidence>
<gene>
    <name evidence="3" type="ORF">JFN88_17085</name>
</gene>
<dbReference type="Proteomes" id="UP000640274">
    <property type="component" value="Unassembled WGS sequence"/>
</dbReference>
<dbReference type="InterPro" id="IPR036779">
    <property type="entry name" value="LysM_dom_sf"/>
</dbReference>
<dbReference type="AlphaFoldDB" id="A0A934J9I1"/>
<protein>
    <submittedName>
        <fullName evidence="3">LysM peptidoglycan-binding domain-containing protein</fullName>
    </submittedName>
</protein>
<reference evidence="3" key="1">
    <citation type="submission" date="2020-12" db="EMBL/GenBank/DDBJ databases">
        <authorList>
            <person name="Huq M.A."/>
        </authorList>
    </citation>
    <scope>NUCLEOTIDE SEQUENCE</scope>
    <source>
        <strain evidence="3">MAHUQ-46</strain>
    </source>
</reference>
<feature type="region of interest" description="Disordered" evidence="1">
    <location>
        <begin position="227"/>
        <end position="251"/>
    </location>
</feature>
<dbReference type="CDD" id="cd00118">
    <property type="entry name" value="LysM"/>
    <property type="match status" value="1"/>
</dbReference>
<dbReference type="RefSeq" id="WP_199020516.1">
    <property type="nucleotide sequence ID" value="NZ_JAELUP010000103.1"/>
</dbReference>
<evidence type="ECO:0000259" key="2">
    <source>
        <dbReference type="PROSITE" id="PS51782"/>
    </source>
</evidence>
<accession>A0A934J9I1</accession>
<dbReference type="InterPro" id="IPR048862">
    <property type="entry name" value="SPOCS_spoVID_N"/>
</dbReference>
<sequence>MPNSSNGLRFDVYERVHLSEDVAGIGELDEIELTPHIQVISHGEQILLRGNLLLAGVYDGQGEVRTKHTLEHLIPVEITLPLNRVHRVEDISVEIDNFDVDILNTKTLNIIGVLSLRGLQIEQAGGVSPDSNVWDEESITVVHRIEQTPEEALLLEREPEETWAVVQPEWEAAHAQSEPYELAGLLQPQLPETDVFPPFLSAPGKASEPLVAPPLQRFEPSIVRTERLRESPVPPQQVTSTNATAAWPGLPVQDERQLVGETAQAAAYTSLDNAAEEEVISEGADPFFGRESDSIQTQSELEEAEQAVSVTAQPTELAAQYDEAETDTSQPLVLNEAPSVAEVTKTEMKIAFSGKESQSNSFGLSSLLHSNKREQEAKALAKQQEEASLEEENAQKRIDPGEEVEWKKLFLNNQGDEREFRKLRICIVQREETLETIAGRYQLNPREILLYNRLADQHINEGQVLYIPQVQ</sequence>
<dbReference type="Gene3D" id="3.10.350.10">
    <property type="entry name" value="LysM domain"/>
    <property type="match status" value="1"/>
</dbReference>
<dbReference type="Pfam" id="PF20918">
    <property type="entry name" value="SPOCS_spoVID-N"/>
    <property type="match status" value="1"/>
</dbReference>